<feature type="compositionally biased region" description="Pro residues" evidence="1">
    <location>
        <begin position="23"/>
        <end position="40"/>
    </location>
</feature>
<dbReference type="Gene3D" id="2.60.120.200">
    <property type="match status" value="1"/>
</dbReference>
<dbReference type="InterPro" id="IPR048958">
    <property type="entry name" value="Polysacc_lyase_14"/>
</dbReference>
<protein>
    <recommendedName>
        <fullName evidence="2">Polysaccharide lyase 14 domain-containing protein</fullName>
    </recommendedName>
</protein>
<evidence type="ECO:0000256" key="1">
    <source>
        <dbReference type="SAM" id="MobiDB-lite"/>
    </source>
</evidence>
<dbReference type="PANTHER" id="PTHR40124:SF1">
    <property type="entry name" value="DISAGGREGATASE RELATED REPEAT PROTEIN"/>
    <property type="match status" value="1"/>
</dbReference>
<evidence type="ECO:0000259" key="2">
    <source>
        <dbReference type="Pfam" id="PF21294"/>
    </source>
</evidence>
<feature type="region of interest" description="Disordered" evidence="1">
    <location>
        <begin position="1"/>
        <end position="41"/>
    </location>
</feature>
<evidence type="ECO:0000313" key="4">
    <source>
        <dbReference type="Proteomes" id="UP001219525"/>
    </source>
</evidence>
<feature type="domain" description="Polysaccharide lyase 14" evidence="2">
    <location>
        <begin position="78"/>
        <end position="283"/>
    </location>
</feature>
<dbReference type="PANTHER" id="PTHR40124">
    <property type="match status" value="1"/>
</dbReference>
<proteinExistence type="predicted"/>
<organism evidence="3 4">
    <name type="scientific">Mycena pura</name>
    <dbReference type="NCBI Taxonomy" id="153505"/>
    <lineage>
        <taxon>Eukaryota</taxon>
        <taxon>Fungi</taxon>
        <taxon>Dikarya</taxon>
        <taxon>Basidiomycota</taxon>
        <taxon>Agaricomycotina</taxon>
        <taxon>Agaricomycetes</taxon>
        <taxon>Agaricomycetidae</taxon>
        <taxon>Agaricales</taxon>
        <taxon>Marasmiineae</taxon>
        <taxon>Mycenaceae</taxon>
        <taxon>Mycena</taxon>
    </lineage>
</organism>
<dbReference type="Pfam" id="PF21294">
    <property type="entry name" value="Polysacc_lyase_14"/>
    <property type="match status" value="1"/>
</dbReference>
<evidence type="ECO:0000313" key="3">
    <source>
        <dbReference type="EMBL" id="KAJ7221611.1"/>
    </source>
</evidence>
<reference evidence="3" key="1">
    <citation type="submission" date="2023-03" db="EMBL/GenBank/DDBJ databases">
        <title>Massive genome expansion in bonnet fungi (Mycena s.s.) driven by repeated elements and novel gene families across ecological guilds.</title>
        <authorList>
            <consortium name="Lawrence Berkeley National Laboratory"/>
            <person name="Harder C.B."/>
            <person name="Miyauchi S."/>
            <person name="Viragh M."/>
            <person name="Kuo A."/>
            <person name="Thoen E."/>
            <person name="Andreopoulos B."/>
            <person name="Lu D."/>
            <person name="Skrede I."/>
            <person name="Drula E."/>
            <person name="Henrissat B."/>
            <person name="Morin E."/>
            <person name="Kohler A."/>
            <person name="Barry K."/>
            <person name="LaButti K."/>
            <person name="Morin E."/>
            <person name="Salamov A."/>
            <person name="Lipzen A."/>
            <person name="Mereny Z."/>
            <person name="Hegedus B."/>
            <person name="Baldrian P."/>
            <person name="Stursova M."/>
            <person name="Weitz H."/>
            <person name="Taylor A."/>
            <person name="Grigoriev I.V."/>
            <person name="Nagy L.G."/>
            <person name="Martin F."/>
            <person name="Kauserud H."/>
        </authorList>
    </citation>
    <scope>NUCLEOTIDE SEQUENCE</scope>
    <source>
        <strain evidence="3">9144</strain>
    </source>
</reference>
<accession>A0AAD6VVY2</accession>
<keyword evidence="4" id="KW-1185">Reference proteome</keyword>
<dbReference type="EMBL" id="JARJCW010000008">
    <property type="protein sequence ID" value="KAJ7221611.1"/>
    <property type="molecule type" value="Genomic_DNA"/>
</dbReference>
<feature type="compositionally biased region" description="Low complexity" evidence="1">
    <location>
        <begin position="53"/>
        <end position="68"/>
    </location>
</feature>
<dbReference type="Proteomes" id="UP001219525">
    <property type="component" value="Unassembled WGS sequence"/>
</dbReference>
<comment type="caution">
    <text evidence="3">The sequence shown here is derived from an EMBL/GenBank/DDBJ whole genome shotgun (WGS) entry which is preliminary data.</text>
</comment>
<feature type="region of interest" description="Disordered" evidence="1">
    <location>
        <begin position="53"/>
        <end position="73"/>
    </location>
</feature>
<dbReference type="AlphaFoldDB" id="A0AAD6VVY2"/>
<sequence>MRLVQGIPASATATVARLSPSPSSSPPPPPSSSSSPPPRPTFGLLNGLGAIILGRPTSTPSPEPSGSSARSAYSTWDNRSAALQVFYPAGSVNPAGNPKGGAQFYATPLDLTSAQTVTMGYSVFFPANFNWVYGGKLPGLYGGHISCSGGNAALDCFSTRLMWRSGGEGELYLYAPKNKQTHAMCADPQSDCNAEYGFSIGRGSFDWAAGAWTHVEQTVRLNTPGKQDGGFRLLVNGQPAISRDDVFYRDKPPPSASTTNTFFGGHGSMYATPKDQYVWFKDFSLIFNA</sequence>
<gene>
    <name evidence="3" type="ORF">GGX14DRAFT_353251</name>
</gene>
<name>A0AAD6VVY2_9AGAR</name>